<dbReference type="GO" id="GO:0004185">
    <property type="term" value="F:serine-type carboxypeptidase activity"/>
    <property type="evidence" value="ECO:0007669"/>
    <property type="project" value="InterPro"/>
</dbReference>
<dbReference type="GO" id="GO:0019748">
    <property type="term" value="P:secondary metabolic process"/>
    <property type="evidence" value="ECO:0007669"/>
    <property type="project" value="TreeGrafter"/>
</dbReference>
<keyword evidence="2" id="KW-0121">Carboxypeptidase</keyword>
<comment type="similarity">
    <text evidence="1">Belongs to the peptidase S10 family.</text>
</comment>
<dbReference type="SUPFAM" id="SSF53474">
    <property type="entry name" value="alpha/beta-Hydrolases"/>
    <property type="match status" value="1"/>
</dbReference>
<keyword evidence="2" id="KW-0645">Protease</keyword>
<dbReference type="Proteomes" id="UP000245207">
    <property type="component" value="Unassembled WGS sequence"/>
</dbReference>
<organism evidence="2 3">
    <name type="scientific">Artemisia annua</name>
    <name type="common">Sweet wormwood</name>
    <dbReference type="NCBI Taxonomy" id="35608"/>
    <lineage>
        <taxon>Eukaryota</taxon>
        <taxon>Viridiplantae</taxon>
        <taxon>Streptophyta</taxon>
        <taxon>Embryophyta</taxon>
        <taxon>Tracheophyta</taxon>
        <taxon>Spermatophyta</taxon>
        <taxon>Magnoliopsida</taxon>
        <taxon>eudicotyledons</taxon>
        <taxon>Gunneridae</taxon>
        <taxon>Pentapetalae</taxon>
        <taxon>asterids</taxon>
        <taxon>campanulids</taxon>
        <taxon>Asterales</taxon>
        <taxon>Asteraceae</taxon>
        <taxon>Asteroideae</taxon>
        <taxon>Anthemideae</taxon>
        <taxon>Artemisiinae</taxon>
        <taxon>Artemisia</taxon>
    </lineage>
</organism>
<protein>
    <submittedName>
        <fullName evidence="2">Peptidase S10, serine carboxypeptidase, Alpha/Beta hydrolase fold protein</fullName>
    </submittedName>
</protein>
<accession>A0A2U1MTC1</accession>
<comment type="caution">
    <text evidence="2">The sequence shown here is derived from an EMBL/GenBank/DDBJ whole genome shotgun (WGS) entry which is preliminary data.</text>
</comment>
<dbReference type="InterPro" id="IPR029058">
    <property type="entry name" value="AB_hydrolase_fold"/>
</dbReference>
<sequence length="313" mass="35247">MSSDSLVSLHSYQFLMKWLVENPKFLNNPLYITGISYMGIVVPVVTLEVYKGNERGNKPQVNIKGYSIVSPLTDRFIDFNSRLEFQHRLALISDEIYESTKQTCHGNYVYTDPSNTLCSNDLERVDECTSGINYSNVLEPLCDDINPAPACPAATKIVLDSWANDKDVQKALHVREGTIEIWEKTNETIHYTLGKNDSASYSYDIFSTIDHHKQLTTRNCQVLIISGDHDMTFPYVGTEQWIASLNVPLESPWKPWLVDSQVSGYKMKYAKQGYTLTYVTIKGAGHAVALNRPKEASAIVDGWLASHAYLSDS</sequence>
<evidence type="ECO:0000256" key="1">
    <source>
        <dbReference type="ARBA" id="ARBA00009431"/>
    </source>
</evidence>
<name>A0A2U1MTC1_ARTAN</name>
<dbReference type="Gene3D" id="3.40.50.1820">
    <property type="entry name" value="alpha/beta hydrolase"/>
    <property type="match status" value="1"/>
</dbReference>
<reference evidence="2 3" key="1">
    <citation type="journal article" date="2018" name="Mol. Plant">
        <title>The genome of Artemisia annua provides insight into the evolution of Asteraceae family and artemisinin biosynthesis.</title>
        <authorList>
            <person name="Shen Q."/>
            <person name="Zhang L."/>
            <person name="Liao Z."/>
            <person name="Wang S."/>
            <person name="Yan T."/>
            <person name="Shi P."/>
            <person name="Liu M."/>
            <person name="Fu X."/>
            <person name="Pan Q."/>
            <person name="Wang Y."/>
            <person name="Lv Z."/>
            <person name="Lu X."/>
            <person name="Zhang F."/>
            <person name="Jiang W."/>
            <person name="Ma Y."/>
            <person name="Chen M."/>
            <person name="Hao X."/>
            <person name="Li L."/>
            <person name="Tang Y."/>
            <person name="Lv G."/>
            <person name="Zhou Y."/>
            <person name="Sun X."/>
            <person name="Brodelius P.E."/>
            <person name="Rose J.K.C."/>
            <person name="Tang K."/>
        </authorList>
    </citation>
    <scope>NUCLEOTIDE SEQUENCE [LARGE SCALE GENOMIC DNA]</scope>
    <source>
        <strain evidence="3">cv. Huhao1</strain>
        <tissue evidence="2">Leaf</tissue>
    </source>
</reference>
<dbReference type="STRING" id="35608.A0A2U1MTC1"/>
<gene>
    <name evidence="2" type="ORF">CTI12_AA344260</name>
</gene>
<evidence type="ECO:0000313" key="3">
    <source>
        <dbReference type="Proteomes" id="UP000245207"/>
    </source>
</evidence>
<dbReference type="Pfam" id="PF00450">
    <property type="entry name" value="Peptidase_S10"/>
    <property type="match status" value="1"/>
</dbReference>
<dbReference type="GO" id="GO:0016747">
    <property type="term" value="F:acyltransferase activity, transferring groups other than amino-acyl groups"/>
    <property type="evidence" value="ECO:0007669"/>
    <property type="project" value="TreeGrafter"/>
</dbReference>
<dbReference type="GO" id="GO:0006508">
    <property type="term" value="P:proteolysis"/>
    <property type="evidence" value="ECO:0007669"/>
    <property type="project" value="InterPro"/>
</dbReference>
<dbReference type="PANTHER" id="PTHR11802:SF318">
    <property type="entry name" value="PEPTIDASE S10, SERINE CARBOXYPEPTIDASE, ALPHA_BETA HYDROLASE FOLD PROTEIN-RELATED"/>
    <property type="match status" value="1"/>
</dbReference>
<dbReference type="AlphaFoldDB" id="A0A2U1MTC1"/>
<dbReference type="InterPro" id="IPR001563">
    <property type="entry name" value="Peptidase_S10"/>
</dbReference>
<dbReference type="OrthoDB" id="443318at2759"/>
<dbReference type="PRINTS" id="PR00724">
    <property type="entry name" value="CRBOXYPTASEC"/>
</dbReference>
<evidence type="ECO:0000313" key="2">
    <source>
        <dbReference type="EMBL" id="PWA64511.1"/>
    </source>
</evidence>
<proteinExistence type="inferred from homology"/>
<dbReference type="PANTHER" id="PTHR11802">
    <property type="entry name" value="SERINE PROTEASE FAMILY S10 SERINE CARBOXYPEPTIDASE"/>
    <property type="match status" value="1"/>
</dbReference>
<dbReference type="EMBL" id="PKPP01004406">
    <property type="protein sequence ID" value="PWA64511.1"/>
    <property type="molecule type" value="Genomic_DNA"/>
</dbReference>
<keyword evidence="3" id="KW-1185">Reference proteome</keyword>
<keyword evidence="2" id="KW-0378">Hydrolase</keyword>